<evidence type="ECO:0000313" key="2">
    <source>
        <dbReference type="EMBL" id="JAH04369.1"/>
    </source>
</evidence>
<keyword evidence="1" id="KW-0472">Membrane</keyword>
<dbReference type="AlphaFoldDB" id="A0A0E9PIN7"/>
<reference evidence="2" key="1">
    <citation type="submission" date="2014-11" db="EMBL/GenBank/DDBJ databases">
        <authorList>
            <person name="Amaro Gonzalez C."/>
        </authorList>
    </citation>
    <scope>NUCLEOTIDE SEQUENCE</scope>
</reference>
<sequence>MFNKDFEIHCLVFQLNLMHIFLTITIFKYHSL</sequence>
<proteinExistence type="predicted"/>
<evidence type="ECO:0000256" key="1">
    <source>
        <dbReference type="SAM" id="Phobius"/>
    </source>
</evidence>
<accession>A0A0E9PIN7</accession>
<reference evidence="2" key="2">
    <citation type="journal article" date="2015" name="Fish Shellfish Immunol.">
        <title>Early steps in the European eel (Anguilla anguilla)-Vibrio vulnificus interaction in the gills: Role of the RtxA13 toxin.</title>
        <authorList>
            <person name="Callol A."/>
            <person name="Pajuelo D."/>
            <person name="Ebbesson L."/>
            <person name="Teles M."/>
            <person name="MacKenzie S."/>
            <person name="Amaro C."/>
        </authorList>
    </citation>
    <scope>NUCLEOTIDE SEQUENCE</scope>
</reference>
<organism evidence="2">
    <name type="scientific">Anguilla anguilla</name>
    <name type="common">European freshwater eel</name>
    <name type="synonym">Muraena anguilla</name>
    <dbReference type="NCBI Taxonomy" id="7936"/>
    <lineage>
        <taxon>Eukaryota</taxon>
        <taxon>Metazoa</taxon>
        <taxon>Chordata</taxon>
        <taxon>Craniata</taxon>
        <taxon>Vertebrata</taxon>
        <taxon>Euteleostomi</taxon>
        <taxon>Actinopterygii</taxon>
        <taxon>Neopterygii</taxon>
        <taxon>Teleostei</taxon>
        <taxon>Anguilliformes</taxon>
        <taxon>Anguillidae</taxon>
        <taxon>Anguilla</taxon>
    </lineage>
</organism>
<feature type="transmembrane region" description="Helical" evidence="1">
    <location>
        <begin position="6"/>
        <end position="27"/>
    </location>
</feature>
<keyword evidence="1" id="KW-0812">Transmembrane</keyword>
<dbReference type="EMBL" id="GBXM01104208">
    <property type="protein sequence ID" value="JAH04369.1"/>
    <property type="molecule type" value="Transcribed_RNA"/>
</dbReference>
<protein>
    <submittedName>
        <fullName evidence="2">Uncharacterized protein</fullName>
    </submittedName>
</protein>
<keyword evidence="1" id="KW-1133">Transmembrane helix</keyword>
<name>A0A0E9PIN7_ANGAN</name>